<evidence type="ECO:0000259" key="1">
    <source>
        <dbReference type="Pfam" id="PF05685"/>
    </source>
</evidence>
<feature type="domain" description="Putative restriction endonuclease" evidence="1">
    <location>
        <begin position="19"/>
        <end position="160"/>
    </location>
</feature>
<organism evidence="2 3">
    <name type="scientific">Streptomyces qinglanensis</name>
    <dbReference type="NCBI Taxonomy" id="943816"/>
    <lineage>
        <taxon>Bacteria</taxon>
        <taxon>Bacillati</taxon>
        <taxon>Actinomycetota</taxon>
        <taxon>Actinomycetes</taxon>
        <taxon>Kitasatosporales</taxon>
        <taxon>Streptomycetaceae</taxon>
        <taxon>Streptomyces</taxon>
    </lineage>
</organism>
<dbReference type="Pfam" id="PF05685">
    <property type="entry name" value="Uma2"/>
    <property type="match status" value="1"/>
</dbReference>
<dbReference type="InterPro" id="IPR012296">
    <property type="entry name" value="Nuclease_put_TT1808"/>
</dbReference>
<dbReference type="EMBL" id="LJGV01000021">
    <property type="protein sequence ID" value="OEV01973.1"/>
    <property type="molecule type" value="Genomic_DNA"/>
</dbReference>
<dbReference type="RefSeq" id="WP_019355096.1">
    <property type="nucleotide sequence ID" value="NZ_LJGV01000021.1"/>
</dbReference>
<dbReference type="Proteomes" id="UP000175829">
    <property type="component" value="Unassembled WGS sequence"/>
</dbReference>
<reference evidence="2" key="1">
    <citation type="journal article" date="2016" name="Front. Microbiol.">
        <title>Comparative Genomics Analysis of Streptomyces Species Reveals Their Adaptation to the Marine Environment and Their Diversity at the Genomic Level.</title>
        <authorList>
            <person name="Tian X."/>
            <person name="Zhang Z."/>
            <person name="Yang T."/>
            <person name="Chen M."/>
            <person name="Li J."/>
            <person name="Chen F."/>
            <person name="Yang J."/>
            <person name="Li W."/>
            <person name="Zhang B."/>
            <person name="Zhang Z."/>
            <person name="Wu J."/>
            <person name="Zhang C."/>
            <person name="Long L."/>
            <person name="Xiao J."/>
        </authorList>
    </citation>
    <scope>NUCLEOTIDE SEQUENCE [LARGE SCALE GENOMIC DNA]</scope>
    <source>
        <strain evidence="2">SCSIO M10379</strain>
    </source>
</reference>
<accession>A0A1E7KDI0</accession>
<dbReference type="SUPFAM" id="SSF52980">
    <property type="entry name" value="Restriction endonuclease-like"/>
    <property type="match status" value="1"/>
</dbReference>
<protein>
    <recommendedName>
        <fullName evidence="1">Putative restriction endonuclease domain-containing protein</fullName>
    </recommendedName>
</protein>
<dbReference type="AlphaFoldDB" id="A0A1E7KDI0"/>
<name>A0A1E7KDI0_9ACTN</name>
<dbReference type="Gene3D" id="3.90.1570.10">
    <property type="entry name" value="tt1808, chain A"/>
    <property type="match status" value="1"/>
</dbReference>
<dbReference type="PATRIC" id="fig|943816.4.peg.5366"/>
<sequence>MSAGAAEGPEFQPPEMLSWEELQQLPDDVAEGIELWQGRVVWNRRGPLEHQRFAVRMRNALEDAARRAMRGESSGRDERCWQVEVETNVFFTPDKSSFLTPDFMVRRCLPRGADTFATDTVLVGEVLSGSDTPRRRQWKMDRYAEAAIPWYWEIELDSSATWDVTSVRAYELVAIDRSGLAVKPLRPSVYVAVGEWEPDGLGIEFPEPFALSVPWEDLAFQ</sequence>
<evidence type="ECO:0000313" key="2">
    <source>
        <dbReference type="EMBL" id="OEV01973.1"/>
    </source>
</evidence>
<gene>
    <name evidence="2" type="ORF">AN217_01400</name>
</gene>
<comment type="caution">
    <text evidence="2">The sequence shown here is derived from an EMBL/GenBank/DDBJ whole genome shotgun (WGS) entry which is preliminary data.</text>
</comment>
<dbReference type="CDD" id="cd06260">
    <property type="entry name" value="DUF820-like"/>
    <property type="match status" value="1"/>
</dbReference>
<evidence type="ECO:0000313" key="3">
    <source>
        <dbReference type="Proteomes" id="UP000175829"/>
    </source>
</evidence>
<dbReference type="InterPro" id="IPR008538">
    <property type="entry name" value="Uma2"/>
</dbReference>
<dbReference type="InterPro" id="IPR011335">
    <property type="entry name" value="Restrct_endonuc-II-like"/>
</dbReference>
<proteinExistence type="predicted"/>